<evidence type="ECO:0000313" key="2">
    <source>
        <dbReference type="Proteomes" id="UP000199754"/>
    </source>
</evidence>
<protein>
    <submittedName>
        <fullName evidence="1">Uncharacterized protein</fullName>
    </submittedName>
</protein>
<dbReference type="Proteomes" id="UP000199754">
    <property type="component" value="Chromosome"/>
</dbReference>
<proteinExistence type="predicted"/>
<dbReference type="AlphaFoldDB" id="A0A221K3Q5"/>
<dbReference type="KEGG" id="spse:SULPSESMR1_02682"/>
<gene>
    <name evidence="1" type="ORF">SULPSESMR1_02682</name>
</gene>
<sequence>MKSVVCPVALHPDGAPRRLAIATHPQIALVHSTLPQAARPENAAAQALFAVGGLETRAALLLGTSDNIVKAERWHFALCRTVPPVRDLWQNADPDGELRRFGWLALDGTAPDDIAQVYQRALDWIRGAL</sequence>
<dbReference type="RefSeq" id="WP_114284830.1">
    <property type="nucleotide sequence ID" value="NZ_CP022415.1"/>
</dbReference>
<reference evidence="1 2" key="1">
    <citation type="submission" date="2017-07" db="EMBL/GenBank/DDBJ databases">
        <title>Genome Sequence of Sulfitobacter pseudonitzschiae Strain SMR1 Isolated from a culture of the Diatom Skeletonema marinoi.</title>
        <authorList>
            <person name="Topel M."/>
            <person name="Pinder M.I.M."/>
            <person name="Johansson O.N."/>
            <person name="Kourtchenko O."/>
            <person name="Godhe A."/>
            <person name="Clarke A.K."/>
        </authorList>
    </citation>
    <scope>NUCLEOTIDE SEQUENCE [LARGE SCALE GENOMIC DNA]</scope>
    <source>
        <strain evidence="1 2">SMR1</strain>
    </source>
</reference>
<dbReference type="OrthoDB" id="9804442at2"/>
<dbReference type="STRING" id="1402135.SAMN05444149_103163"/>
<organism evidence="1 2">
    <name type="scientific">Pseudosulfitobacter pseudonitzschiae</name>
    <dbReference type="NCBI Taxonomy" id="1402135"/>
    <lineage>
        <taxon>Bacteria</taxon>
        <taxon>Pseudomonadati</taxon>
        <taxon>Pseudomonadota</taxon>
        <taxon>Alphaproteobacteria</taxon>
        <taxon>Rhodobacterales</taxon>
        <taxon>Roseobacteraceae</taxon>
        <taxon>Pseudosulfitobacter</taxon>
    </lineage>
</organism>
<keyword evidence="2" id="KW-1185">Reference proteome</keyword>
<evidence type="ECO:0000313" key="1">
    <source>
        <dbReference type="EMBL" id="ASM73477.1"/>
    </source>
</evidence>
<dbReference type="EMBL" id="CP022415">
    <property type="protein sequence ID" value="ASM73477.1"/>
    <property type="molecule type" value="Genomic_DNA"/>
</dbReference>
<name>A0A221K3Q5_9RHOB</name>
<accession>A0A221K3Q5</accession>